<dbReference type="OrthoDB" id="9807125at2"/>
<evidence type="ECO:0000313" key="5">
    <source>
        <dbReference type="Proteomes" id="UP000199340"/>
    </source>
</evidence>
<dbReference type="EMBL" id="FNEB01000001">
    <property type="protein sequence ID" value="SDH97211.1"/>
    <property type="molecule type" value="Genomic_DNA"/>
</dbReference>
<keyword evidence="1 2" id="KW-0129">CBS domain</keyword>
<dbReference type="InterPro" id="IPR051257">
    <property type="entry name" value="Diverse_CBS-Domain"/>
</dbReference>
<dbReference type="PANTHER" id="PTHR43080:SF2">
    <property type="entry name" value="CBS DOMAIN-CONTAINING PROTEIN"/>
    <property type="match status" value="1"/>
</dbReference>
<evidence type="ECO:0000256" key="2">
    <source>
        <dbReference type="PROSITE-ProRule" id="PRU00703"/>
    </source>
</evidence>
<dbReference type="CDD" id="cd04623">
    <property type="entry name" value="CBS_pair_bac_euk"/>
    <property type="match status" value="1"/>
</dbReference>
<name>A0A1G8GSF8_9RHOB</name>
<feature type="domain" description="CBS" evidence="3">
    <location>
        <begin position="8"/>
        <end position="71"/>
    </location>
</feature>
<dbReference type="InterPro" id="IPR044725">
    <property type="entry name" value="CBSX3_CBS_dom"/>
</dbReference>
<protein>
    <submittedName>
        <fullName evidence="4">CBS domain-containing protein</fullName>
    </submittedName>
</protein>
<dbReference type="Gene3D" id="3.10.580.10">
    <property type="entry name" value="CBS-domain"/>
    <property type="match status" value="1"/>
</dbReference>
<evidence type="ECO:0000256" key="1">
    <source>
        <dbReference type="ARBA" id="ARBA00023122"/>
    </source>
</evidence>
<dbReference type="AlphaFoldDB" id="A0A1G8GSF8"/>
<dbReference type="InterPro" id="IPR000644">
    <property type="entry name" value="CBS_dom"/>
</dbReference>
<reference evidence="4 5" key="1">
    <citation type="submission" date="2016-10" db="EMBL/GenBank/DDBJ databases">
        <authorList>
            <person name="de Groot N.N."/>
        </authorList>
    </citation>
    <scope>NUCLEOTIDE SEQUENCE [LARGE SCALE GENOMIC DNA]</scope>
    <source>
        <strain evidence="4 5">DSM 28010</strain>
    </source>
</reference>
<accession>A0A1G8GSF8</accession>
<gene>
    <name evidence="4" type="ORF">SAMN05421850_101202</name>
</gene>
<proteinExistence type="predicted"/>
<dbReference type="RefSeq" id="WP_090025615.1">
    <property type="nucleotide sequence ID" value="NZ_FNEB01000001.1"/>
</dbReference>
<sequence length="144" mass="15556">MLVHQILKSKGDGAVLTVKPGTLVSDAAQVLAERRIGGLVVSRDGKSVDGILSERDIVRSLALRGAVCLSEAVDDMMTRNPSCCGRNDTADDVLQRMTDGRFRHMPVTENNELVGIVTIGDVVKARLEELAMERNALEGMIMGH</sequence>
<feature type="domain" description="CBS" evidence="3">
    <location>
        <begin position="77"/>
        <end position="132"/>
    </location>
</feature>
<dbReference type="SUPFAM" id="SSF54631">
    <property type="entry name" value="CBS-domain pair"/>
    <property type="match status" value="1"/>
</dbReference>
<dbReference type="Proteomes" id="UP000199340">
    <property type="component" value="Unassembled WGS sequence"/>
</dbReference>
<dbReference type="PROSITE" id="PS51371">
    <property type="entry name" value="CBS"/>
    <property type="match status" value="2"/>
</dbReference>
<dbReference type="PANTHER" id="PTHR43080">
    <property type="entry name" value="CBS DOMAIN-CONTAINING PROTEIN CBSX3, MITOCHONDRIAL"/>
    <property type="match status" value="1"/>
</dbReference>
<keyword evidence="5" id="KW-1185">Reference proteome</keyword>
<evidence type="ECO:0000313" key="4">
    <source>
        <dbReference type="EMBL" id="SDH97211.1"/>
    </source>
</evidence>
<dbReference type="STRING" id="490829.SAMN05421850_101202"/>
<dbReference type="InterPro" id="IPR046342">
    <property type="entry name" value="CBS_dom_sf"/>
</dbReference>
<dbReference type="Pfam" id="PF00571">
    <property type="entry name" value="CBS"/>
    <property type="match status" value="2"/>
</dbReference>
<organism evidence="4 5">
    <name type="scientific">Lutimaribacter saemankumensis</name>
    <dbReference type="NCBI Taxonomy" id="490829"/>
    <lineage>
        <taxon>Bacteria</taxon>
        <taxon>Pseudomonadati</taxon>
        <taxon>Pseudomonadota</taxon>
        <taxon>Alphaproteobacteria</taxon>
        <taxon>Rhodobacterales</taxon>
        <taxon>Roseobacteraceae</taxon>
        <taxon>Lutimaribacter</taxon>
    </lineage>
</organism>
<dbReference type="SMART" id="SM00116">
    <property type="entry name" value="CBS"/>
    <property type="match status" value="2"/>
</dbReference>
<evidence type="ECO:0000259" key="3">
    <source>
        <dbReference type="PROSITE" id="PS51371"/>
    </source>
</evidence>